<evidence type="ECO:0000256" key="3">
    <source>
        <dbReference type="ARBA" id="ARBA00023163"/>
    </source>
</evidence>
<keyword evidence="3" id="KW-0804">Transcription</keyword>
<gene>
    <name evidence="6" type="ORF">D0861_05788</name>
</gene>
<evidence type="ECO:0000259" key="5">
    <source>
        <dbReference type="Pfam" id="PF04153"/>
    </source>
</evidence>
<feature type="compositionally biased region" description="Polar residues" evidence="4">
    <location>
        <begin position="337"/>
        <end position="349"/>
    </location>
</feature>
<evidence type="ECO:0000256" key="4">
    <source>
        <dbReference type="SAM" id="MobiDB-lite"/>
    </source>
</evidence>
<keyword evidence="2" id="KW-0805">Transcription regulation</keyword>
<feature type="compositionally biased region" description="Polar residues" evidence="4">
    <location>
        <begin position="303"/>
        <end position="329"/>
    </location>
</feature>
<feature type="compositionally biased region" description="Gly residues" evidence="4">
    <location>
        <begin position="282"/>
        <end position="291"/>
    </location>
</feature>
<feature type="compositionally biased region" description="Polar residues" evidence="4">
    <location>
        <begin position="42"/>
        <end position="77"/>
    </location>
</feature>
<sequence length="659" mass="68526">MAPRRHARRRSKHWQRFSSSIWSDDGSLKLYTNPILPHTGAGNPNNNPLRSMNMNSYPSQQQQRQGPATGPRLQNANKPGVANATALGGWSGVGGGTGFGGVGQAGAGGGGMGRPGQLSGFAQVMGGGGQNGLDMSKAAAARDTTVLAPLSNQLAIARLLHQAEAPVYFATTHQSACIPHIAGRRIILDMLANVRSISDFPTLSGGPRQAAPSAAASWNSASIRQTSAQHQQQQQQQQQQAAAQQAAPQQQRAPSAAPSQQSLDQGLDAGRSQQPTEPDARSGGGGGGGGDEFPPLSGPGQLNGETSNLGSAVTSPGASQPPTAQQTQLPIREASNAAFQAPQSQQQTPIGPPQLPQSTPQLPQQNTASQPPATAVKRYADMTDDEKYGLAGLAAAFEARRLYEIGQTSQIDATLPSTMRNALFLGQDLSLLGLDLDSPEPLYPTFSAFPSAAAGTNSFDYTERNVVPEFSLPPAYVVTNVPNLEGRMGGFSDETLFAIFYLHPRSTLQELASIELTGRDWRYHKLLRQWLQKDNPATHNLGGAGGAAGAASGSSSLPLHDFAQSIPVAAPPVRLGPGQEKGAYVFFNALEWRRERKEFVLDYGELEGRAGAAYGGSAMSNGTGVTAPAPGLPGPGQVSGVTTPAPGLSAPAGQIGAGA</sequence>
<protein>
    <recommendedName>
        <fullName evidence="5">NOT2/NOT3/NOT5 C-terminal domain-containing protein</fullName>
    </recommendedName>
</protein>
<dbReference type="InterPro" id="IPR038635">
    <property type="entry name" value="CCR4-NOT_su2/3/5_C_sf"/>
</dbReference>
<dbReference type="InterPro" id="IPR040168">
    <property type="entry name" value="Not2/3/5"/>
</dbReference>
<dbReference type="EMBL" id="QWIR01000107">
    <property type="protein sequence ID" value="RMY86658.1"/>
    <property type="molecule type" value="Genomic_DNA"/>
</dbReference>
<evidence type="ECO:0000256" key="2">
    <source>
        <dbReference type="ARBA" id="ARBA00023015"/>
    </source>
</evidence>
<feature type="region of interest" description="Disordered" evidence="4">
    <location>
        <begin position="203"/>
        <end position="373"/>
    </location>
</feature>
<dbReference type="Proteomes" id="UP000268823">
    <property type="component" value="Unassembled WGS sequence"/>
</dbReference>
<dbReference type="AlphaFoldDB" id="A0A3M7FCN4"/>
<dbReference type="GO" id="GO:0006355">
    <property type="term" value="P:regulation of DNA-templated transcription"/>
    <property type="evidence" value="ECO:0007669"/>
    <property type="project" value="InterPro"/>
</dbReference>
<dbReference type="GO" id="GO:0000289">
    <property type="term" value="P:nuclear-transcribed mRNA poly(A) tail shortening"/>
    <property type="evidence" value="ECO:0007669"/>
    <property type="project" value="UniProtKB-ARBA"/>
</dbReference>
<comment type="similarity">
    <text evidence="1">Belongs to the CNOT2/3/5 family.</text>
</comment>
<feature type="compositionally biased region" description="Low complexity" evidence="4">
    <location>
        <begin position="210"/>
        <end position="262"/>
    </location>
</feature>
<dbReference type="Gene3D" id="2.30.30.1020">
    <property type="entry name" value="CCR4-NOT complex subunit 2/3/5, C-terminal domain"/>
    <property type="match status" value="1"/>
</dbReference>
<reference evidence="6 7" key="1">
    <citation type="journal article" date="2018" name="BMC Genomics">
        <title>Genomic evidence for intraspecific hybridization in a clonal and extremely halotolerant yeast.</title>
        <authorList>
            <person name="Gostincar C."/>
            <person name="Stajich J.E."/>
            <person name="Zupancic J."/>
            <person name="Zalar P."/>
            <person name="Gunde-Cimerman N."/>
        </authorList>
    </citation>
    <scope>NUCLEOTIDE SEQUENCE [LARGE SCALE GENOMIC DNA]</scope>
    <source>
        <strain evidence="6 7">EXF-2788</strain>
    </source>
</reference>
<feature type="region of interest" description="Disordered" evidence="4">
    <location>
        <begin position="625"/>
        <end position="659"/>
    </location>
</feature>
<evidence type="ECO:0000256" key="1">
    <source>
        <dbReference type="ARBA" id="ARBA00007682"/>
    </source>
</evidence>
<dbReference type="GO" id="GO:0030015">
    <property type="term" value="C:CCR4-NOT core complex"/>
    <property type="evidence" value="ECO:0007669"/>
    <property type="project" value="InterPro"/>
</dbReference>
<dbReference type="PANTHER" id="PTHR23326">
    <property type="entry name" value="CCR4 NOT-RELATED"/>
    <property type="match status" value="1"/>
</dbReference>
<evidence type="ECO:0000313" key="6">
    <source>
        <dbReference type="EMBL" id="RMY86658.1"/>
    </source>
</evidence>
<dbReference type="Pfam" id="PF04153">
    <property type="entry name" value="NOT2_3_5_C"/>
    <property type="match status" value="1"/>
</dbReference>
<accession>A0A3M7FCN4</accession>
<dbReference type="VEuPathDB" id="FungiDB:BTJ68_11985"/>
<feature type="domain" description="NOT2/NOT3/NOT5 C-terminal" evidence="5">
    <location>
        <begin position="462"/>
        <end position="606"/>
    </location>
</feature>
<organism evidence="6 7">
    <name type="scientific">Hortaea werneckii</name>
    <name type="common">Black yeast</name>
    <name type="synonym">Cladosporium werneckii</name>
    <dbReference type="NCBI Taxonomy" id="91943"/>
    <lineage>
        <taxon>Eukaryota</taxon>
        <taxon>Fungi</taxon>
        <taxon>Dikarya</taxon>
        <taxon>Ascomycota</taxon>
        <taxon>Pezizomycotina</taxon>
        <taxon>Dothideomycetes</taxon>
        <taxon>Dothideomycetidae</taxon>
        <taxon>Mycosphaerellales</taxon>
        <taxon>Teratosphaeriaceae</taxon>
        <taxon>Hortaea</taxon>
    </lineage>
</organism>
<name>A0A3M7FCN4_HORWE</name>
<feature type="region of interest" description="Disordered" evidence="4">
    <location>
        <begin position="35"/>
        <end position="83"/>
    </location>
</feature>
<dbReference type="InterPro" id="IPR007282">
    <property type="entry name" value="NOT2/3/5_C"/>
</dbReference>
<dbReference type="OrthoDB" id="25391at2759"/>
<comment type="caution">
    <text evidence="6">The sequence shown here is derived from an EMBL/GenBank/DDBJ whole genome shotgun (WGS) entry which is preliminary data.</text>
</comment>
<evidence type="ECO:0000313" key="7">
    <source>
        <dbReference type="Proteomes" id="UP000268823"/>
    </source>
</evidence>
<proteinExistence type="inferred from homology"/>
<feature type="compositionally biased region" description="Low complexity" evidence="4">
    <location>
        <begin position="356"/>
        <end position="365"/>
    </location>
</feature>